<evidence type="ECO:0000256" key="1">
    <source>
        <dbReference type="ARBA" id="ARBA00004417"/>
    </source>
</evidence>
<dbReference type="PANTHER" id="PTHR42781">
    <property type="entry name" value="SPERMIDINE/PUTRESCINE IMPORT ATP-BINDING PROTEIN POTA"/>
    <property type="match status" value="1"/>
</dbReference>
<dbReference type="InterPro" id="IPR008995">
    <property type="entry name" value="Mo/tungstate-bd_C_term_dom"/>
</dbReference>
<dbReference type="FunFam" id="3.40.50.300:FF:000042">
    <property type="entry name" value="Maltose/maltodextrin ABC transporter, ATP-binding protein"/>
    <property type="match status" value="1"/>
</dbReference>
<keyword evidence="5 7" id="KW-0067">ATP-binding</keyword>
<dbReference type="GO" id="GO:0005524">
    <property type="term" value="F:ATP binding"/>
    <property type="evidence" value="ECO:0007669"/>
    <property type="project" value="UniProtKB-KW"/>
</dbReference>
<dbReference type="GO" id="GO:0043190">
    <property type="term" value="C:ATP-binding cassette (ABC) transporter complex"/>
    <property type="evidence" value="ECO:0007669"/>
    <property type="project" value="InterPro"/>
</dbReference>
<keyword evidence="3" id="KW-0813">Transport</keyword>
<dbReference type="InterPro" id="IPR017871">
    <property type="entry name" value="ABC_transporter-like_CS"/>
</dbReference>
<feature type="domain" description="ABC transporter" evidence="6">
    <location>
        <begin position="4"/>
        <end position="238"/>
    </location>
</feature>
<evidence type="ECO:0000259" key="6">
    <source>
        <dbReference type="PROSITE" id="PS50893"/>
    </source>
</evidence>
<dbReference type="SUPFAM" id="SSF50331">
    <property type="entry name" value="MOP-like"/>
    <property type="match status" value="1"/>
</dbReference>
<name>A0A6L9MDD5_9HYPH</name>
<dbReference type="PROSITE" id="PS50893">
    <property type="entry name" value="ABC_TRANSPORTER_2"/>
    <property type="match status" value="1"/>
</dbReference>
<dbReference type="PROSITE" id="PS00211">
    <property type="entry name" value="ABC_TRANSPORTER_1"/>
    <property type="match status" value="1"/>
</dbReference>
<dbReference type="InterPro" id="IPR003593">
    <property type="entry name" value="AAA+_ATPase"/>
</dbReference>
<accession>A0A6L9MDD5</accession>
<reference evidence="7 8" key="1">
    <citation type="submission" date="2020-01" db="EMBL/GenBank/DDBJ databases">
        <title>Genomes of bacteria type strains.</title>
        <authorList>
            <person name="Chen J."/>
            <person name="Zhu S."/>
            <person name="Chen J."/>
        </authorList>
    </citation>
    <scope>NUCLEOTIDE SEQUENCE [LARGE SCALE GENOMIC DNA]</scope>
    <source>
        <strain evidence="7 8">KCTC 52919</strain>
    </source>
</reference>
<protein>
    <submittedName>
        <fullName evidence="7">ATP-binding cassette domain-containing protein</fullName>
    </submittedName>
</protein>
<keyword evidence="4" id="KW-0547">Nucleotide-binding</keyword>
<dbReference type="Proteomes" id="UP000476332">
    <property type="component" value="Unassembled WGS sequence"/>
</dbReference>
<gene>
    <name evidence="7" type="ORF">GTW51_03095</name>
</gene>
<dbReference type="InterPro" id="IPR013611">
    <property type="entry name" value="Transp-assoc_OB_typ2"/>
</dbReference>
<evidence type="ECO:0000313" key="8">
    <source>
        <dbReference type="Proteomes" id="UP000476332"/>
    </source>
</evidence>
<dbReference type="SUPFAM" id="SSF52540">
    <property type="entry name" value="P-loop containing nucleoside triphosphate hydrolases"/>
    <property type="match status" value="1"/>
</dbReference>
<dbReference type="Gene3D" id="3.40.50.300">
    <property type="entry name" value="P-loop containing nucleotide triphosphate hydrolases"/>
    <property type="match status" value="1"/>
</dbReference>
<comment type="similarity">
    <text evidence="2">Belongs to the ABC transporter superfamily.</text>
</comment>
<evidence type="ECO:0000256" key="5">
    <source>
        <dbReference type="ARBA" id="ARBA00022840"/>
    </source>
</evidence>
<keyword evidence="8" id="KW-1185">Reference proteome</keyword>
<evidence type="ECO:0000313" key="7">
    <source>
        <dbReference type="EMBL" id="NDV85681.1"/>
    </source>
</evidence>
<sequence>MSAISLSAVTKRFGDAAAVDGVSLEIAAGEFVALLGASGCGKTTLLRLIAGFDTLSSGAIRFDGTVMAGEGRHVPPEDRNVGIVFQSYALWPHMSVAENVGYPLRVRGIRGAAKADKVAEALAAVDLSGFEARRPADLSGGQRQRVALARCLAMDPAVVLLDEPLANLDVNLRASMEDTFKEFHERTKATMVYVTHDQAEAMAMADRVAVMEAGRVLQVTDPVTLYGEPASEAVARFVGNGSVVDCRVVGPAASGRAHVALFGHEADVRADPATLAPLGTTARLCLRPEHLTLSDGEGFAARVAKATFKGSHALLEVAPAAAPAQLLPVWAPRLVPTGTEVRIAIRDGWLLPGAAMRVPAARAA</sequence>
<dbReference type="Pfam" id="PF08402">
    <property type="entry name" value="TOBE_2"/>
    <property type="match status" value="1"/>
</dbReference>
<dbReference type="PANTHER" id="PTHR42781:SF4">
    <property type="entry name" value="SPERMIDINE_PUTRESCINE IMPORT ATP-BINDING PROTEIN POTA"/>
    <property type="match status" value="1"/>
</dbReference>
<comment type="subcellular location">
    <subcellularLocation>
        <location evidence="1">Cell inner membrane</location>
        <topology evidence="1">Peripheral membrane protein</topology>
    </subcellularLocation>
</comment>
<dbReference type="InterPro" id="IPR027417">
    <property type="entry name" value="P-loop_NTPase"/>
</dbReference>
<dbReference type="InterPro" id="IPR003439">
    <property type="entry name" value="ABC_transporter-like_ATP-bd"/>
</dbReference>
<dbReference type="RefSeq" id="WP_163042385.1">
    <property type="nucleotide sequence ID" value="NZ_JAAAMJ010000001.1"/>
</dbReference>
<dbReference type="EMBL" id="JAAAMJ010000001">
    <property type="protein sequence ID" value="NDV85681.1"/>
    <property type="molecule type" value="Genomic_DNA"/>
</dbReference>
<dbReference type="AlphaFoldDB" id="A0A6L9MDD5"/>
<evidence type="ECO:0000256" key="4">
    <source>
        <dbReference type="ARBA" id="ARBA00022741"/>
    </source>
</evidence>
<evidence type="ECO:0000256" key="3">
    <source>
        <dbReference type="ARBA" id="ARBA00022448"/>
    </source>
</evidence>
<dbReference type="GO" id="GO:0140359">
    <property type="term" value="F:ABC-type transporter activity"/>
    <property type="evidence" value="ECO:0007669"/>
    <property type="project" value="UniProtKB-ARBA"/>
</dbReference>
<dbReference type="SMART" id="SM00382">
    <property type="entry name" value="AAA"/>
    <property type="match status" value="1"/>
</dbReference>
<organism evidence="7 8">
    <name type="scientific">Aurantimonas aggregata</name>
    <dbReference type="NCBI Taxonomy" id="2047720"/>
    <lineage>
        <taxon>Bacteria</taxon>
        <taxon>Pseudomonadati</taxon>
        <taxon>Pseudomonadota</taxon>
        <taxon>Alphaproteobacteria</taxon>
        <taxon>Hyphomicrobiales</taxon>
        <taxon>Aurantimonadaceae</taxon>
        <taxon>Aurantimonas</taxon>
    </lineage>
</organism>
<proteinExistence type="inferred from homology"/>
<dbReference type="Pfam" id="PF00005">
    <property type="entry name" value="ABC_tran"/>
    <property type="match status" value="1"/>
</dbReference>
<dbReference type="Gene3D" id="2.40.50.100">
    <property type="match status" value="1"/>
</dbReference>
<dbReference type="InterPro" id="IPR050093">
    <property type="entry name" value="ABC_SmlMolc_Importer"/>
</dbReference>
<comment type="caution">
    <text evidence="7">The sequence shown here is derived from an EMBL/GenBank/DDBJ whole genome shotgun (WGS) entry which is preliminary data.</text>
</comment>
<evidence type="ECO:0000256" key="2">
    <source>
        <dbReference type="ARBA" id="ARBA00005417"/>
    </source>
</evidence>
<dbReference type="GO" id="GO:0016887">
    <property type="term" value="F:ATP hydrolysis activity"/>
    <property type="evidence" value="ECO:0007669"/>
    <property type="project" value="InterPro"/>
</dbReference>